<reference evidence="4 5" key="1">
    <citation type="submission" date="2020-01" db="EMBL/GenBank/DDBJ databases">
        <title>Identification and distribution of gene clusters putatively required for synthesis of sphingolipid metabolism inhibitors in phylogenetically diverse species of the filamentous fungus Fusarium.</title>
        <authorList>
            <person name="Kim H.-S."/>
            <person name="Busman M."/>
            <person name="Brown D.W."/>
            <person name="Divon H."/>
            <person name="Uhlig S."/>
            <person name="Proctor R.H."/>
        </authorList>
    </citation>
    <scope>NUCLEOTIDE SEQUENCE [LARGE SCALE GENOMIC DNA]</scope>
    <source>
        <strain evidence="4 5">NRRL 13308</strain>
    </source>
</reference>
<dbReference type="PROSITE" id="PS50297">
    <property type="entry name" value="ANK_REP_REGION"/>
    <property type="match status" value="1"/>
</dbReference>
<organism evidence="4 5">
    <name type="scientific">Fusarium acutatum</name>
    <dbReference type="NCBI Taxonomy" id="78861"/>
    <lineage>
        <taxon>Eukaryota</taxon>
        <taxon>Fungi</taxon>
        <taxon>Dikarya</taxon>
        <taxon>Ascomycota</taxon>
        <taxon>Pezizomycotina</taxon>
        <taxon>Sordariomycetes</taxon>
        <taxon>Hypocreomycetidae</taxon>
        <taxon>Hypocreales</taxon>
        <taxon>Nectriaceae</taxon>
        <taxon>Fusarium</taxon>
        <taxon>Fusarium fujikuroi species complex</taxon>
    </lineage>
</organism>
<dbReference type="Gene3D" id="1.25.40.20">
    <property type="entry name" value="Ankyrin repeat-containing domain"/>
    <property type="match status" value="1"/>
</dbReference>
<gene>
    <name evidence="4" type="ORF">FACUT_12819</name>
</gene>
<dbReference type="Pfam" id="PF12796">
    <property type="entry name" value="Ank_2"/>
    <property type="match status" value="1"/>
</dbReference>
<dbReference type="OrthoDB" id="823504at2759"/>
<dbReference type="PROSITE" id="PS50088">
    <property type="entry name" value="ANK_REPEAT"/>
    <property type="match status" value="2"/>
</dbReference>
<dbReference type="InterPro" id="IPR050776">
    <property type="entry name" value="Ank_Repeat/CDKN_Inhibitor"/>
</dbReference>
<keyword evidence="5" id="KW-1185">Reference proteome</keyword>
<keyword evidence="1" id="KW-0677">Repeat</keyword>
<keyword evidence="2 3" id="KW-0040">ANK repeat</keyword>
<dbReference type="PANTHER" id="PTHR24201:SF16">
    <property type="entry name" value="ANKYRIN-1-LIKE-RELATED"/>
    <property type="match status" value="1"/>
</dbReference>
<sequence>MIERLVRGGADVHARFTKDLLQLRLYDEPGNIVDNVTAIHMASFRGPAIVNVQDVEGNTALHYAASYFGGNGEASMPAFETLCGKGADASIQNNRGDTPLHNMLASVDGTIDKQILSLLLAHGAKINDLSRAGNSPLHIAARRLDHHGVIDFLIEQGADTTIGHLRNNTPVHIAGSGDAFTPGLAEKIEIQDGVLATLTKSGGIELMDLPNAEGRTPRQICKAQRDKWRENEEKEHMINKRREQNFAIAASCLSS</sequence>
<evidence type="ECO:0000313" key="4">
    <source>
        <dbReference type="EMBL" id="KAF4416164.1"/>
    </source>
</evidence>
<dbReference type="PANTHER" id="PTHR24201">
    <property type="entry name" value="ANK_REP_REGION DOMAIN-CONTAINING PROTEIN"/>
    <property type="match status" value="1"/>
</dbReference>
<dbReference type="EMBL" id="JAADJF010000481">
    <property type="protein sequence ID" value="KAF4416164.1"/>
    <property type="molecule type" value="Genomic_DNA"/>
</dbReference>
<dbReference type="InterPro" id="IPR002110">
    <property type="entry name" value="Ankyrin_rpt"/>
</dbReference>
<dbReference type="GO" id="GO:0005634">
    <property type="term" value="C:nucleus"/>
    <property type="evidence" value="ECO:0007669"/>
    <property type="project" value="TreeGrafter"/>
</dbReference>
<protein>
    <submittedName>
        <fullName evidence="4">Ankyrin</fullName>
    </submittedName>
</protein>
<evidence type="ECO:0000256" key="1">
    <source>
        <dbReference type="ARBA" id="ARBA00022737"/>
    </source>
</evidence>
<accession>A0A8H4N9B0</accession>
<proteinExistence type="predicted"/>
<evidence type="ECO:0000256" key="2">
    <source>
        <dbReference type="ARBA" id="ARBA00023043"/>
    </source>
</evidence>
<dbReference type="InterPro" id="IPR036770">
    <property type="entry name" value="Ankyrin_rpt-contain_sf"/>
</dbReference>
<comment type="caution">
    <text evidence="4">The sequence shown here is derived from an EMBL/GenBank/DDBJ whole genome shotgun (WGS) entry which is preliminary data.</text>
</comment>
<name>A0A8H4N9B0_9HYPO</name>
<dbReference type="SUPFAM" id="SSF48403">
    <property type="entry name" value="Ankyrin repeat"/>
    <property type="match status" value="1"/>
</dbReference>
<evidence type="ECO:0000313" key="5">
    <source>
        <dbReference type="Proteomes" id="UP000536711"/>
    </source>
</evidence>
<dbReference type="Proteomes" id="UP000536711">
    <property type="component" value="Unassembled WGS sequence"/>
</dbReference>
<feature type="repeat" description="ANK" evidence="3">
    <location>
        <begin position="95"/>
        <end position="131"/>
    </location>
</feature>
<evidence type="ECO:0000256" key="3">
    <source>
        <dbReference type="PROSITE-ProRule" id="PRU00023"/>
    </source>
</evidence>
<feature type="repeat" description="ANK" evidence="3">
    <location>
        <begin position="132"/>
        <end position="165"/>
    </location>
</feature>
<dbReference type="AlphaFoldDB" id="A0A8H4N9B0"/>
<dbReference type="SMART" id="SM00248">
    <property type="entry name" value="ANK"/>
    <property type="match status" value="3"/>
</dbReference>